<keyword evidence="2 5" id="KW-0812">Transmembrane</keyword>
<evidence type="ECO:0000256" key="4">
    <source>
        <dbReference type="ARBA" id="ARBA00023136"/>
    </source>
</evidence>
<gene>
    <name evidence="8" type="primary">LOC105902206</name>
</gene>
<dbReference type="KEGG" id="char:105902206"/>
<feature type="domain" description="Dendritic cell-specific transmembrane protein-like" evidence="6">
    <location>
        <begin position="245"/>
        <end position="438"/>
    </location>
</feature>
<evidence type="ECO:0000313" key="7">
    <source>
        <dbReference type="Proteomes" id="UP000515152"/>
    </source>
</evidence>
<dbReference type="Proteomes" id="UP000515152">
    <property type="component" value="Chromosome 4"/>
</dbReference>
<dbReference type="Pfam" id="PF07782">
    <property type="entry name" value="DC_STAMP"/>
    <property type="match status" value="1"/>
</dbReference>
<dbReference type="AlphaFoldDB" id="A0A8M1KP39"/>
<dbReference type="InterPro" id="IPR012858">
    <property type="entry name" value="DC_STAMP-like"/>
</dbReference>
<reference evidence="8" key="1">
    <citation type="submission" date="2025-08" db="UniProtKB">
        <authorList>
            <consortium name="RefSeq"/>
        </authorList>
    </citation>
    <scope>IDENTIFICATION</scope>
</reference>
<dbReference type="RefSeq" id="XP_042563469.1">
    <property type="nucleotide sequence ID" value="XM_042707535.1"/>
</dbReference>
<sequence>MKHRLCVKEVLVYLWSCFSKPVPRNCRELLTLLLLCLFIAVVTSGLLFSWLSGGTLRYPALWSGVAACVCGVCVLVVTALLHPVRCVLAIMLPTLGSSQGQRLLLATGVMLTLLSAPPNMAANVGSLTHTLKCSSESVVRSLLNSSDVMNVVKGDLVAAATACKVMADYVQSLRSFDHETRVNVSTVTQRFGDVAGRLQGDFRRAQGRAQGLRRACQRLLAALLVLRLLWSSGRYLHSYLTVLGFDNVYVTPRLRRLAAARGVPLDAAARLKNGVDATGYRLSPQEVRECVPSFALVTLYFLLCVLLVALDFLVYRLVSVGGPWLLDIPDTGITLTVLYKCVCVCSQVQVCVLAGNWCSDVLVFQREYDWLIRMGAGHCGAAAMATPSAPDSGTVVLLGLLFLLSYALVVLQVYTRRARRAVAACFFQNQEERRIDFLLQKVLSNQRAGGPGVFSITLEGAGLRMSERASSETL</sequence>
<dbReference type="PANTHER" id="PTHR21041">
    <property type="entry name" value="DENDRITIC CELL-SPECIFIC TRANSMEMBRANE PROTEIN"/>
    <property type="match status" value="1"/>
</dbReference>
<keyword evidence="7" id="KW-1185">Reference proteome</keyword>
<organism evidence="7 8">
    <name type="scientific">Clupea harengus</name>
    <name type="common">Atlantic herring</name>
    <dbReference type="NCBI Taxonomy" id="7950"/>
    <lineage>
        <taxon>Eukaryota</taxon>
        <taxon>Metazoa</taxon>
        <taxon>Chordata</taxon>
        <taxon>Craniata</taxon>
        <taxon>Vertebrata</taxon>
        <taxon>Euteleostomi</taxon>
        <taxon>Actinopterygii</taxon>
        <taxon>Neopterygii</taxon>
        <taxon>Teleostei</taxon>
        <taxon>Clupei</taxon>
        <taxon>Clupeiformes</taxon>
        <taxon>Clupeoidei</taxon>
        <taxon>Clupeidae</taxon>
        <taxon>Clupea</taxon>
    </lineage>
</organism>
<proteinExistence type="predicted"/>
<feature type="transmembrane region" description="Helical" evidence="5">
    <location>
        <begin position="395"/>
        <end position="414"/>
    </location>
</feature>
<keyword evidence="3 5" id="KW-1133">Transmembrane helix</keyword>
<dbReference type="GO" id="GO:0016020">
    <property type="term" value="C:membrane"/>
    <property type="evidence" value="ECO:0007669"/>
    <property type="project" value="UniProtKB-SubCell"/>
</dbReference>
<evidence type="ECO:0000256" key="5">
    <source>
        <dbReference type="SAM" id="Phobius"/>
    </source>
</evidence>
<comment type="subcellular location">
    <subcellularLocation>
        <location evidence="1">Membrane</location>
        <topology evidence="1">Multi-pass membrane protein</topology>
    </subcellularLocation>
</comment>
<evidence type="ECO:0000256" key="1">
    <source>
        <dbReference type="ARBA" id="ARBA00004141"/>
    </source>
</evidence>
<evidence type="ECO:0000256" key="2">
    <source>
        <dbReference type="ARBA" id="ARBA00022692"/>
    </source>
</evidence>
<dbReference type="InterPro" id="IPR051856">
    <property type="entry name" value="CSR-E3_Ligase_Protein"/>
</dbReference>
<protein>
    <submittedName>
        <fullName evidence="8">Osteoclast stimulatory transmembrane protein</fullName>
    </submittedName>
</protein>
<feature type="transmembrane region" description="Helical" evidence="5">
    <location>
        <begin position="294"/>
        <end position="317"/>
    </location>
</feature>
<dbReference type="OrthoDB" id="9947082at2759"/>
<name>A0A8M1KP39_CLUHA</name>
<evidence type="ECO:0000259" key="6">
    <source>
        <dbReference type="Pfam" id="PF07782"/>
    </source>
</evidence>
<accession>A0A8M1KP39</accession>
<dbReference type="GeneID" id="105902206"/>
<feature type="transmembrane region" description="Helical" evidence="5">
    <location>
        <begin position="60"/>
        <end position="81"/>
    </location>
</feature>
<feature type="transmembrane region" description="Helical" evidence="5">
    <location>
        <begin position="29"/>
        <end position="48"/>
    </location>
</feature>
<keyword evidence="4 5" id="KW-0472">Membrane</keyword>
<dbReference type="PANTHER" id="PTHR21041:SF3">
    <property type="entry name" value="OSTEOCLAST STIMULATORY TRANSMEMBRANE PROTEIN"/>
    <property type="match status" value="1"/>
</dbReference>
<evidence type="ECO:0000256" key="3">
    <source>
        <dbReference type="ARBA" id="ARBA00022989"/>
    </source>
</evidence>
<evidence type="ECO:0000313" key="8">
    <source>
        <dbReference type="RefSeq" id="XP_042563469.1"/>
    </source>
</evidence>